<dbReference type="Proteomes" id="UP001187471">
    <property type="component" value="Unassembled WGS sequence"/>
</dbReference>
<reference evidence="1" key="1">
    <citation type="submission" date="2022-12" db="EMBL/GenBank/DDBJ databases">
        <title>Draft genome assemblies for two species of Escallonia (Escalloniales).</title>
        <authorList>
            <person name="Chanderbali A."/>
            <person name="Dervinis C."/>
            <person name="Anghel I."/>
            <person name="Soltis D."/>
            <person name="Soltis P."/>
            <person name="Zapata F."/>
        </authorList>
    </citation>
    <scope>NUCLEOTIDE SEQUENCE</scope>
    <source>
        <strain evidence="1">UCBG92.1500</strain>
        <tissue evidence="1">Leaf</tissue>
    </source>
</reference>
<gene>
    <name evidence="1" type="ORF">RJ640_015226</name>
</gene>
<evidence type="ECO:0000313" key="1">
    <source>
        <dbReference type="EMBL" id="KAK2969337.1"/>
    </source>
</evidence>
<dbReference type="EMBL" id="JAVXUO010002826">
    <property type="protein sequence ID" value="KAK2969337.1"/>
    <property type="molecule type" value="Genomic_DNA"/>
</dbReference>
<keyword evidence="2" id="KW-1185">Reference proteome</keyword>
<comment type="caution">
    <text evidence="1">The sequence shown here is derived from an EMBL/GenBank/DDBJ whole genome shotgun (WGS) entry which is preliminary data.</text>
</comment>
<organism evidence="1 2">
    <name type="scientific">Escallonia rubra</name>
    <dbReference type="NCBI Taxonomy" id="112253"/>
    <lineage>
        <taxon>Eukaryota</taxon>
        <taxon>Viridiplantae</taxon>
        <taxon>Streptophyta</taxon>
        <taxon>Embryophyta</taxon>
        <taxon>Tracheophyta</taxon>
        <taxon>Spermatophyta</taxon>
        <taxon>Magnoliopsida</taxon>
        <taxon>eudicotyledons</taxon>
        <taxon>Gunneridae</taxon>
        <taxon>Pentapetalae</taxon>
        <taxon>asterids</taxon>
        <taxon>campanulids</taxon>
        <taxon>Escalloniales</taxon>
        <taxon>Escalloniaceae</taxon>
        <taxon>Escallonia</taxon>
    </lineage>
</organism>
<accession>A0AA88QHC5</accession>
<protein>
    <submittedName>
        <fullName evidence="1">Uncharacterized protein</fullName>
    </submittedName>
</protein>
<name>A0AA88QHC5_9ASTE</name>
<dbReference type="AlphaFoldDB" id="A0AA88QHC5"/>
<sequence length="66" mass="7145">MTLSLSLSTIYMPITISLTSLTFLRLGFSEPTCHWGRCRTPSGSPTAGLCIYAGTLLTPSFRFGIT</sequence>
<evidence type="ECO:0000313" key="2">
    <source>
        <dbReference type="Proteomes" id="UP001187471"/>
    </source>
</evidence>
<proteinExistence type="predicted"/>